<organism evidence="1 2">
    <name type="scientific">Chamaesiphon polymorphus CCALA 037</name>
    <dbReference type="NCBI Taxonomy" id="2107692"/>
    <lineage>
        <taxon>Bacteria</taxon>
        <taxon>Bacillati</taxon>
        <taxon>Cyanobacteriota</taxon>
        <taxon>Cyanophyceae</taxon>
        <taxon>Gomontiellales</taxon>
        <taxon>Chamaesiphonaceae</taxon>
        <taxon>Chamaesiphon</taxon>
    </lineage>
</organism>
<comment type="caution">
    <text evidence="1">The sequence shown here is derived from an EMBL/GenBank/DDBJ whole genome shotgun (WGS) entry which is preliminary data.</text>
</comment>
<name>A0A2T1GJL2_9CYAN</name>
<dbReference type="AlphaFoldDB" id="A0A2T1GJL2"/>
<dbReference type="Gene3D" id="3.40.50.410">
    <property type="entry name" value="von Willebrand factor, type A domain"/>
    <property type="match status" value="1"/>
</dbReference>
<sequence length="196" mass="21165">MSNLVDPLAAIVQAASQLPDKGIAANYHRRIGSGNPDIRCLLLDTSGSMSMECKGKDRRIDVLRKAVEALDWQSYRLFTFDSLCVEIHDPSALWTTGGGTALDLGLKEIIKLNPSQTVVISDGEPNDEEDALTAVKQLTGTISTVFIGDDTDKDAIAFMRKLATLGCGNTYVRDLGRGHAELCATVQQLMLPPSQS</sequence>
<evidence type="ECO:0000313" key="1">
    <source>
        <dbReference type="EMBL" id="PSB57985.1"/>
    </source>
</evidence>
<dbReference type="OrthoDB" id="581930at2"/>
<accession>A0A2T1GJL2</accession>
<protein>
    <submittedName>
        <fullName evidence="1">VWA domain-containing protein</fullName>
    </submittedName>
</protein>
<dbReference type="EMBL" id="PVWO01000052">
    <property type="protein sequence ID" value="PSB57985.1"/>
    <property type="molecule type" value="Genomic_DNA"/>
</dbReference>
<dbReference type="Proteomes" id="UP000238937">
    <property type="component" value="Unassembled WGS sequence"/>
</dbReference>
<proteinExistence type="predicted"/>
<gene>
    <name evidence="1" type="ORF">C7B77_06355</name>
</gene>
<dbReference type="CDD" id="cd00198">
    <property type="entry name" value="vWFA"/>
    <property type="match status" value="1"/>
</dbReference>
<reference evidence="1 2" key="1">
    <citation type="submission" date="2018-03" db="EMBL/GenBank/DDBJ databases">
        <title>The ancient ancestry and fast evolution of plastids.</title>
        <authorList>
            <person name="Moore K.R."/>
            <person name="Magnabosco C."/>
            <person name="Momper L."/>
            <person name="Gold D.A."/>
            <person name="Bosak T."/>
            <person name="Fournier G.P."/>
        </authorList>
    </citation>
    <scope>NUCLEOTIDE SEQUENCE [LARGE SCALE GENOMIC DNA]</scope>
    <source>
        <strain evidence="1 2">CCALA 037</strain>
    </source>
</reference>
<dbReference type="RefSeq" id="WP_106301672.1">
    <property type="nucleotide sequence ID" value="NZ_PVWO01000052.1"/>
</dbReference>
<evidence type="ECO:0000313" key="2">
    <source>
        <dbReference type="Proteomes" id="UP000238937"/>
    </source>
</evidence>
<dbReference type="SUPFAM" id="SSF53300">
    <property type="entry name" value="vWA-like"/>
    <property type="match status" value="1"/>
</dbReference>
<keyword evidence="2" id="KW-1185">Reference proteome</keyword>
<dbReference type="InterPro" id="IPR036465">
    <property type="entry name" value="vWFA_dom_sf"/>
</dbReference>